<accession>A8SJH6</accession>
<organism evidence="3 4">
    <name type="scientific">Parvimonas micra ATCC 33270</name>
    <dbReference type="NCBI Taxonomy" id="411465"/>
    <lineage>
        <taxon>Bacteria</taxon>
        <taxon>Bacillati</taxon>
        <taxon>Bacillota</taxon>
        <taxon>Tissierellia</taxon>
        <taxon>Tissierellales</taxon>
        <taxon>Peptoniphilaceae</taxon>
        <taxon>Parvimonas</taxon>
    </lineage>
</organism>
<dbReference type="Proteomes" id="UP000003162">
    <property type="component" value="Unassembled WGS sequence"/>
</dbReference>
<dbReference type="Gene3D" id="1.10.510.10">
    <property type="entry name" value="Transferase(Phosphotransferase) domain 1"/>
    <property type="match status" value="1"/>
</dbReference>
<feature type="transmembrane region" description="Helical" evidence="2">
    <location>
        <begin position="208"/>
        <end position="229"/>
    </location>
</feature>
<dbReference type="GeneID" id="93384418"/>
<evidence type="ECO:0000256" key="1">
    <source>
        <dbReference type="SAM" id="MobiDB-lite"/>
    </source>
</evidence>
<keyword evidence="2" id="KW-0472">Membrane</keyword>
<evidence type="ECO:0000256" key="2">
    <source>
        <dbReference type="SAM" id="Phobius"/>
    </source>
</evidence>
<keyword evidence="2" id="KW-1133">Transmembrane helix</keyword>
<reference evidence="3 4" key="1">
    <citation type="submission" date="2007-09" db="EMBL/GenBank/DDBJ databases">
        <title>Draft genome sequence of Peptostreptococcus micros (ATCC 33270).</title>
        <authorList>
            <person name="Sudarsanam P."/>
            <person name="Ley R."/>
            <person name="Guruge J."/>
            <person name="Turnbaugh P.J."/>
            <person name="Mahowald M."/>
            <person name="Liep D."/>
            <person name="Gordon J."/>
        </authorList>
    </citation>
    <scope>NUCLEOTIDE SEQUENCE [LARGE SCALE GENOMIC DNA]</scope>
    <source>
        <strain evidence="3 4">ATCC 33270</strain>
    </source>
</reference>
<name>A8SJH6_9FIRM</name>
<dbReference type="InterPro" id="IPR042565">
    <property type="entry name" value="T7SS_EssB_C"/>
</dbReference>
<dbReference type="AlphaFoldDB" id="A8SJH6"/>
<protein>
    <submittedName>
        <fullName evidence="3">Type VII secretion protein EssB</fullName>
    </submittedName>
</protein>
<keyword evidence="2" id="KW-0812">Transmembrane</keyword>
<dbReference type="eggNOG" id="COG4499">
    <property type="taxonomic scope" value="Bacteria"/>
</dbReference>
<evidence type="ECO:0000313" key="3">
    <source>
        <dbReference type="EMBL" id="EDP24460.1"/>
    </source>
</evidence>
<reference evidence="3 4" key="2">
    <citation type="submission" date="2007-09" db="EMBL/GenBank/DDBJ databases">
        <authorList>
            <person name="Fulton L."/>
            <person name="Clifton S."/>
            <person name="Fulton B."/>
            <person name="Xu J."/>
            <person name="Minx P."/>
            <person name="Pepin K.H."/>
            <person name="Johnson M."/>
            <person name="Thiruvilangam P."/>
            <person name="Bhonagiri V."/>
            <person name="Nash W.E."/>
            <person name="Mardis E.R."/>
            <person name="Wilson R.K."/>
        </authorList>
    </citation>
    <scope>NUCLEOTIDE SEQUENCE [LARGE SCALE GENOMIC DNA]</scope>
    <source>
        <strain evidence="3 4">ATCC 33270</strain>
    </source>
</reference>
<dbReference type="NCBIfam" id="TIGR03926">
    <property type="entry name" value="T7_EssB"/>
    <property type="match status" value="1"/>
</dbReference>
<feature type="region of interest" description="Disordered" evidence="1">
    <location>
        <begin position="367"/>
        <end position="395"/>
    </location>
</feature>
<gene>
    <name evidence="3" type="primary">essB</name>
    <name evidence="3" type="ORF">PEPMIC_00309</name>
</gene>
<evidence type="ECO:0000313" key="4">
    <source>
        <dbReference type="Proteomes" id="UP000003162"/>
    </source>
</evidence>
<proteinExistence type="predicted"/>
<dbReference type="RefSeq" id="WP_004832144.1">
    <property type="nucleotide sequence ID" value="NZ_DS483516.1"/>
</dbReference>
<dbReference type="HOGENOM" id="CLU_049737_1_1_9"/>
<sequence>MAIENKKMILLEDIKGNREIAYALLEASHPLFSNYKITIVDESLLLENEIELGDYDWNKFKDLTIEEKLRNLISIGLLYDELKNSKYTYELTPYNLIFTINGAVKILNRGIKGQIIPYENISNEDFLNSYKCMIISLLDLKTYYEALKNGKLQFYKGNLFCEDIRKAESIDEMLKLLKERYLNEKKENQEEYYRVNKKSFKKWKISSIFFMLTTFSLIIALLYLSFFSLRIQNNISSMRLSFIQKDYSNVISLSKKQNSKSLSQEDKYIVAYSVIMTEPLTDKQKNELSNISMKSNEEYLCYWVLIGQANIDEAINVASFLDDPQLIMYGITKKIDEIKSNPKLSAEERTEKINGYKTKLEELKKKYLVPSSDENKNNKKSDENKNNGESKDTKN</sequence>
<feature type="compositionally biased region" description="Basic and acidic residues" evidence="1">
    <location>
        <begin position="373"/>
        <end position="395"/>
    </location>
</feature>
<comment type="caution">
    <text evidence="3">The sequence shown here is derived from an EMBL/GenBank/DDBJ whole genome shotgun (WGS) entry which is preliminary data.</text>
</comment>
<dbReference type="Gene3D" id="1.25.40.680">
    <property type="entry name" value="Type VII secretion system EssB, C-terminal-like domain"/>
    <property type="match status" value="1"/>
</dbReference>
<dbReference type="Pfam" id="PF10140">
    <property type="entry name" value="YukC"/>
    <property type="match status" value="1"/>
</dbReference>
<dbReference type="InterPro" id="IPR018778">
    <property type="entry name" value="T7SS_EssB"/>
</dbReference>
<dbReference type="EMBL" id="ABEE02000015">
    <property type="protein sequence ID" value="EDP24460.1"/>
    <property type="molecule type" value="Genomic_DNA"/>
</dbReference>